<dbReference type="InterPro" id="IPR016193">
    <property type="entry name" value="Cytidine_deaminase-like"/>
</dbReference>
<feature type="domain" description="CMP/dCMP-type deaminase" evidence="3">
    <location>
        <begin position="418"/>
        <end position="542"/>
    </location>
</feature>
<dbReference type="PANTHER" id="PTHR11079">
    <property type="entry name" value="CYTOSINE DEAMINASE FAMILY MEMBER"/>
    <property type="match status" value="1"/>
</dbReference>
<feature type="region of interest" description="Disordered" evidence="2">
    <location>
        <begin position="1"/>
        <end position="88"/>
    </location>
</feature>
<dbReference type="SUPFAM" id="SSF53927">
    <property type="entry name" value="Cytidine deaminase-like"/>
    <property type="match status" value="1"/>
</dbReference>
<accession>A0AAD9HXM6</accession>
<evidence type="ECO:0000313" key="4">
    <source>
        <dbReference type="EMBL" id="KAK2067403.1"/>
    </source>
</evidence>
<proteinExistence type="predicted"/>
<evidence type="ECO:0000259" key="3">
    <source>
        <dbReference type="PROSITE" id="PS51747"/>
    </source>
</evidence>
<reference evidence="4" key="1">
    <citation type="journal article" date="2023" name="Mol. Plant Microbe Interact.">
        <title>Elucidating the Obligate Nature and Biological Capacity of an Invasive Fungal Corn Pathogen.</title>
        <authorList>
            <person name="MacCready J.S."/>
            <person name="Roggenkamp E.M."/>
            <person name="Gdanetz K."/>
            <person name="Chilvers M.I."/>
        </authorList>
    </citation>
    <scope>NUCLEOTIDE SEQUENCE</scope>
    <source>
        <strain evidence="4">PM02</strain>
    </source>
</reference>
<dbReference type="AlphaFoldDB" id="A0AAD9HXM6"/>
<dbReference type="PANTHER" id="PTHR11079:SF149">
    <property type="entry name" value="TRNA-SPECIFIC ADENOSINE DEAMINASE 2"/>
    <property type="match status" value="1"/>
</dbReference>
<dbReference type="InterPro" id="IPR002125">
    <property type="entry name" value="CMP_dCMP_dom"/>
</dbReference>
<comment type="caution">
    <text evidence="4">The sequence shown here is derived from an EMBL/GenBank/DDBJ whole genome shotgun (WGS) entry which is preliminary data.</text>
</comment>
<keyword evidence="5" id="KW-1185">Reference proteome</keyword>
<feature type="compositionally biased region" description="Low complexity" evidence="2">
    <location>
        <begin position="301"/>
        <end position="321"/>
    </location>
</feature>
<dbReference type="Pfam" id="PF00383">
    <property type="entry name" value="dCMP_cyt_deam_1"/>
    <property type="match status" value="1"/>
</dbReference>
<evidence type="ECO:0000256" key="2">
    <source>
        <dbReference type="SAM" id="MobiDB-lite"/>
    </source>
</evidence>
<feature type="compositionally biased region" description="Low complexity" evidence="2">
    <location>
        <begin position="174"/>
        <end position="203"/>
    </location>
</feature>
<name>A0AAD9HXM6_9PEZI</name>
<protein>
    <recommendedName>
        <fullName evidence="3">CMP/dCMP-type deaminase domain-containing protein</fullName>
    </recommendedName>
</protein>
<feature type="region of interest" description="Disordered" evidence="2">
    <location>
        <begin position="486"/>
        <end position="512"/>
    </location>
</feature>
<dbReference type="Proteomes" id="UP001217918">
    <property type="component" value="Unassembled WGS sequence"/>
</dbReference>
<organism evidence="4 5">
    <name type="scientific">Phyllachora maydis</name>
    <dbReference type="NCBI Taxonomy" id="1825666"/>
    <lineage>
        <taxon>Eukaryota</taxon>
        <taxon>Fungi</taxon>
        <taxon>Dikarya</taxon>
        <taxon>Ascomycota</taxon>
        <taxon>Pezizomycotina</taxon>
        <taxon>Sordariomycetes</taxon>
        <taxon>Sordariomycetidae</taxon>
        <taxon>Phyllachorales</taxon>
        <taxon>Phyllachoraceae</taxon>
        <taxon>Phyllachora</taxon>
    </lineage>
</organism>
<evidence type="ECO:0000256" key="1">
    <source>
        <dbReference type="ARBA" id="ARBA00022801"/>
    </source>
</evidence>
<dbReference type="GO" id="GO:0005737">
    <property type="term" value="C:cytoplasm"/>
    <property type="evidence" value="ECO:0007669"/>
    <property type="project" value="TreeGrafter"/>
</dbReference>
<evidence type="ECO:0000313" key="5">
    <source>
        <dbReference type="Proteomes" id="UP001217918"/>
    </source>
</evidence>
<sequence length="542" mass="58142">MAPPSPPDMAAERSGPDVLPACGTDDSTPRTPTLLPKEPAAAQNPGPRIANPATRGRKAALKSDAAGQVPRPIIPSEMGLGAPDEAGEHTIPAMAGRLPVPPPILPGFRAPARAVIANQRSIRRPKPTPELQALYAKFRGAQEAAGYEVQYDHQDFEDGLQRLAVPSGDDQAGSSSEPLSPSVTSAPGMSRSASGRSASARSATQSVTDALGGLAIGAHCVQKHARQKARRHGPLDKVTKARAALHRKVGACEVCRDRKVTCKHFDWVLLEEQYQASKCCYNSGLHRSPVLPEHTLWVESPAASKTPRTASSSSKKTSPSRPVAIDFSSHPSMRIMTRDGEDVTNSASRGIKTKEQRDHAHLMRVLKACDACRRKKNATNETALVAKQQPSTTGEQVQIRARVPILNVGAKYSPEERAIHQGFIDEALEMARLALRTNETPVGCVIVYNGRIIAKGMNATNHTRNGTRHAELMAICALLSHAPESEAKTAKSSGSTNDAADEDAVWGDVDPSDGHVYPYGQKKMAELPYQGRKKAGPLVWRP</sequence>
<dbReference type="Gene3D" id="3.40.140.10">
    <property type="entry name" value="Cytidine Deaminase, domain 2"/>
    <property type="match status" value="1"/>
</dbReference>
<dbReference type="GO" id="GO:0002100">
    <property type="term" value="P:tRNA wobble adenosine to inosine editing"/>
    <property type="evidence" value="ECO:0007669"/>
    <property type="project" value="TreeGrafter"/>
</dbReference>
<feature type="region of interest" description="Disordered" evidence="2">
    <location>
        <begin position="164"/>
        <end position="204"/>
    </location>
</feature>
<dbReference type="GO" id="GO:0052717">
    <property type="term" value="F:tRNA-specific adenosine-34 deaminase activity"/>
    <property type="evidence" value="ECO:0007669"/>
    <property type="project" value="TreeGrafter"/>
</dbReference>
<gene>
    <name evidence="4" type="ORF">P8C59_001150</name>
</gene>
<dbReference type="GO" id="GO:0005634">
    <property type="term" value="C:nucleus"/>
    <property type="evidence" value="ECO:0007669"/>
    <property type="project" value="TreeGrafter"/>
</dbReference>
<dbReference type="EMBL" id="JAQQPM010000001">
    <property type="protein sequence ID" value="KAK2067403.1"/>
    <property type="molecule type" value="Genomic_DNA"/>
</dbReference>
<feature type="region of interest" description="Disordered" evidence="2">
    <location>
        <begin position="301"/>
        <end position="326"/>
    </location>
</feature>
<keyword evidence="1" id="KW-0378">Hydrolase</keyword>
<dbReference type="PROSITE" id="PS51747">
    <property type="entry name" value="CYT_DCMP_DEAMINASES_2"/>
    <property type="match status" value="1"/>
</dbReference>